<evidence type="ECO:0000256" key="2">
    <source>
        <dbReference type="RuleBase" id="RU003707"/>
    </source>
</evidence>
<dbReference type="CDD" id="cd06558">
    <property type="entry name" value="crotonase-like"/>
    <property type="match status" value="1"/>
</dbReference>
<dbReference type="PROSITE" id="PS00166">
    <property type="entry name" value="ENOYL_COA_HYDRATASE"/>
    <property type="match status" value="1"/>
</dbReference>
<sequence>MFSCLIRPLSQQRPAHTLPFAFFTTYSPLRSKYPTDAAEGASESVNPYKEILIESHEKVGLLTLNRPKALNALSSSLFHEINDALERYDNDPDIGAIVITGNERAFAAGADIKEMQDKTFAEVYKANFLGHWGRIIDIRKPIIAAVNGFALGGGCELAMSCDIIYAGEKATFGQPEIKLGILPGAGGTQRLTRAIGKSKAMEIILSGKNFTAEEAEKWGLVSKVLPVDKVLEEAIKLGQQIANLSQPAVQAVKESINNGIIRIIAEGRMSFREKVIPEHFCVGKTDCFTRFDFEYHHISSVRKNNNSRKKSMASKKRSYRKRVGSSDDEQKDTNKQTQSSDIMQQQQEVDSEVSETIEDLIELRKYRRRPQGIDVEKLSKGDVKLKKKKKDDDPWKLNSGGLVDIEAVKAAKEEEEEETGEQRKIMLDSFTKQTNALDIDKHMMAFIEEEMRKRRGGQQSTTLSKNEDEVEANNKPLNPEDELFQPPDHLRIESKPISEGNVQLSTTMLTAIPEVDLGIDVRLKNIEETEKAKRRLLEERHQKPTEDKNSLPGTNFATNNRFFRNRQATSDEQGGRGRINYNKNEQQSSDTKSVRDQSQQSQHYHQNKSNASGSGQRREMATDDIVAERFKKRLRR</sequence>
<dbReference type="SUPFAM" id="SSF52096">
    <property type="entry name" value="ClpP/crotonase"/>
    <property type="match status" value="1"/>
</dbReference>
<feature type="compositionally biased region" description="Basic residues" evidence="3">
    <location>
        <begin position="305"/>
        <end position="323"/>
    </location>
</feature>
<dbReference type="Pfam" id="PF00378">
    <property type="entry name" value="ECH_1"/>
    <property type="match status" value="1"/>
</dbReference>
<reference evidence="4" key="1">
    <citation type="submission" date="2021-06" db="EMBL/GenBank/DDBJ databases">
        <authorList>
            <person name="Kallberg Y."/>
            <person name="Tangrot J."/>
            <person name="Rosling A."/>
        </authorList>
    </citation>
    <scope>NUCLEOTIDE SEQUENCE</scope>
    <source>
        <strain evidence="4">FL130A</strain>
    </source>
</reference>
<dbReference type="FunFam" id="3.90.226.10:FF:000019">
    <property type="entry name" value="Enoyl-CoA hydratase, mitochondrial"/>
    <property type="match status" value="1"/>
</dbReference>
<dbReference type="EMBL" id="CAJVPS010000766">
    <property type="protein sequence ID" value="CAG8507706.1"/>
    <property type="molecule type" value="Genomic_DNA"/>
</dbReference>
<dbReference type="PANTHER" id="PTHR11941:SF54">
    <property type="entry name" value="ENOYL-COA HYDRATASE, MITOCHONDRIAL"/>
    <property type="match status" value="1"/>
</dbReference>
<feature type="compositionally biased region" description="Low complexity" evidence="3">
    <location>
        <begin position="554"/>
        <end position="568"/>
    </location>
</feature>
<dbReference type="Gene3D" id="3.90.226.10">
    <property type="entry name" value="2-enoyl-CoA Hydratase, Chain A, domain 1"/>
    <property type="match status" value="1"/>
</dbReference>
<feature type="region of interest" description="Disordered" evidence="3">
    <location>
        <begin position="302"/>
        <end position="353"/>
    </location>
</feature>
<feature type="region of interest" description="Disordered" evidence="3">
    <location>
        <begin position="534"/>
        <end position="636"/>
    </location>
</feature>
<dbReference type="Pfam" id="PF07052">
    <property type="entry name" value="Hep_59"/>
    <property type="match status" value="1"/>
</dbReference>
<protein>
    <submittedName>
        <fullName evidence="4">13082_t:CDS:1</fullName>
    </submittedName>
</protein>
<feature type="compositionally biased region" description="Low complexity" evidence="3">
    <location>
        <begin position="336"/>
        <end position="347"/>
    </location>
</feature>
<evidence type="ECO:0000256" key="1">
    <source>
        <dbReference type="ARBA" id="ARBA00005254"/>
    </source>
</evidence>
<name>A0A9N8ZUE9_9GLOM</name>
<gene>
    <name evidence="4" type="ORF">ALEPTO_LOCUS3810</name>
</gene>
<dbReference type="InterPro" id="IPR001753">
    <property type="entry name" value="Enoyl-CoA_hydra/iso"/>
</dbReference>
<dbReference type="Proteomes" id="UP000789508">
    <property type="component" value="Unassembled WGS sequence"/>
</dbReference>
<dbReference type="AlphaFoldDB" id="A0A9N8ZUE9"/>
<evidence type="ECO:0000313" key="4">
    <source>
        <dbReference type="EMBL" id="CAG8507706.1"/>
    </source>
</evidence>
<feature type="region of interest" description="Disordered" evidence="3">
    <location>
        <begin position="452"/>
        <end position="486"/>
    </location>
</feature>
<feature type="compositionally biased region" description="Basic and acidic residues" evidence="3">
    <location>
        <begin position="534"/>
        <end position="549"/>
    </location>
</feature>
<proteinExistence type="inferred from homology"/>
<comment type="caution">
    <text evidence="4">The sequence shown here is derived from an EMBL/GenBank/DDBJ whole genome shotgun (WGS) entry which is preliminary data.</text>
</comment>
<dbReference type="GO" id="GO:0003824">
    <property type="term" value="F:catalytic activity"/>
    <property type="evidence" value="ECO:0007669"/>
    <property type="project" value="InterPro"/>
</dbReference>
<evidence type="ECO:0000256" key="3">
    <source>
        <dbReference type="SAM" id="MobiDB-lite"/>
    </source>
</evidence>
<dbReference type="PANTHER" id="PTHR11941">
    <property type="entry name" value="ENOYL-COA HYDRATASE-RELATED"/>
    <property type="match status" value="1"/>
</dbReference>
<organism evidence="4 5">
    <name type="scientific">Ambispora leptoticha</name>
    <dbReference type="NCBI Taxonomy" id="144679"/>
    <lineage>
        <taxon>Eukaryota</taxon>
        <taxon>Fungi</taxon>
        <taxon>Fungi incertae sedis</taxon>
        <taxon>Mucoromycota</taxon>
        <taxon>Glomeromycotina</taxon>
        <taxon>Glomeromycetes</taxon>
        <taxon>Archaeosporales</taxon>
        <taxon>Ambisporaceae</taxon>
        <taxon>Ambispora</taxon>
    </lineage>
</organism>
<evidence type="ECO:0000313" key="5">
    <source>
        <dbReference type="Proteomes" id="UP000789508"/>
    </source>
</evidence>
<dbReference type="InterPro" id="IPR018376">
    <property type="entry name" value="Enoyl-CoA_hyd/isom_CS"/>
</dbReference>
<accession>A0A9N8ZUE9</accession>
<keyword evidence="5" id="KW-1185">Reference proteome</keyword>
<dbReference type="InterPro" id="IPR029045">
    <property type="entry name" value="ClpP/crotonase-like_dom_sf"/>
</dbReference>
<comment type="similarity">
    <text evidence="1 2">Belongs to the enoyl-CoA hydratase/isomerase family.</text>
</comment>
<feature type="compositionally biased region" description="Polar residues" evidence="3">
    <location>
        <begin position="581"/>
        <end position="615"/>
    </location>
</feature>
<dbReference type="OrthoDB" id="2018133at2759"/>
<dbReference type="GO" id="GO:0006635">
    <property type="term" value="P:fatty acid beta-oxidation"/>
    <property type="evidence" value="ECO:0007669"/>
    <property type="project" value="TreeGrafter"/>
</dbReference>
<dbReference type="GO" id="GO:0005739">
    <property type="term" value="C:mitochondrion"/>
    <property type="evidence" value="ECO:0007669"/>
    <property type="project" value="TreeGrafter"/>
</dbReference>
<dbReference type="InterPro" id="IPR010756">
    <property type="entry name" value="Tls1-like"/>
</dbReference>
<feature type="compositionally biased region" description="Basic and acidic residues" evidence="3">
    <location>
        <begin position="616"/>
        <end position="629"/>
    </location>
</feature>